<feature type="domain" description="Vacuolar protein sorting-associated protein 13 VPS13 adaptor binding" evidence="2">
    <location>
        <begin position="2138"/>
        <end position="2389"/>
    </location>
</feature>
<proteinExistence type="predicted"/>
<dbReference type="Pfam" id="PF25036">
    <property type="entry name" value="VPS13_VAB"/>
    <property type="match status" value="2"/>
</dbReference>
<dbReference type="GO" id="GO:0006623">
    <property type="term" value="P:protein targeting to vacuole"/>
    <property type="evidence" value="ECO:0007669"/>
    <property type="project" value="TreeGrafter"/>
</dbReference>
<dbReference type="EMBL" id="KZ452013">
    <property type="protein sequence ID" value="PKA51468.1"/>
    <property type="molecule type" value="Genomic_DNA"/>
</dbReference>
<dbReference type="Pfam" id="PF25037">
    <property type="entry name" value="VPS13_C"/>
    <property type="match status" value="1"/>
</dbReference>
<feature type="region of interest" description="Disordered" evidence="1">
    <location>
        <begin position="89"/>
        <end position="112"/>
    </location>
</feature>
<dbReference type="PANTHER" id="PTHR16166">
    <property type="entry name" value="VACUOLAR PROTEIN SORTING-ASSOCIATED PROTEIN VPS13"/>
    <property type="match status" value="1"/>
</dbReference>
<evidence type="ECO:0000259" key="3">
    <source>
        <dbReference type="Pfam" id="PF25037"/>
    </source>
</evidence>
<dbReference type="GO" id="GO:0045053">
    <property type="term" value="P:protein retention in Golgi apparatus"/>
    <property type="evidence" value="ECO:0007669"/>
    <property type="project" value="TreeGrafter"/>
</dbReference>
<feature type="domain" description="Vacuolar protein sorting-associated protein 13 VPS13 adaptor binding" evidence="2">
    <location>
        <begin position="1746"/>
        <end position="2038"/>
    </location>
</feature>
<evidence type="ECO:0000313" key="4">
    <source>
        <dbReference type="EMBL" id="PKA51468.1"/>
    </source>
</evidence>
<protein>
    <recommendedName>
        <fullName evidence="6">Vacuolar protein sorting-associated protein 13 VPS13 adaptor binding domain-containing protein</fullName>
    </recommendedName>
</protein>
<accession>A0A2I0A7F2</accession>
<dbReference type="STRING" id="1088818.A0A2I0A7F2"/>
<dbReference type="InterPro" id="IPR026847">
    <property type="entry name" value="VPS13"/>
</dbReference>
<dbReference type="OrthoDB" id="428159at2759"/>
<feature type="compositionally biased region" description="Polar residues" evidence="1">
    <location>
        <begin position="99"/>
        <end position="108"/>
    </location>
</feature>
<dbReference type="InterPro" id="IPR056748">
    <property type="entry name" value="VPS13-like_C"/>
</dbReference>
<evidence type="ECO:0000259" key="2">
    <source>
        <dbReference type="Pfam" id="PF25036"/>
    </source>
</evidence>
<evidence type="ECO:0008006" key="6">
    <source>
        <dbReference type="Google" id="ProtNLM"/>
    </source>
</evidence>
<gene>
    <name evidence="4" type="ORF">AXF42_Ash002833</name>
</gene>
<dbReference type="PANTHER" id="PTHR16166:SF143">
    <property type="entry name" value="PROTEIN SORTING-ASSOCIATED PROTEIN, PUTATIVE (DUF1162)-RELATED"/>
    <property type="match status" value="1"/>
</dbReference>
<evidence type="ECO:0000256" key="1">
    <source>
        <dbReference type="SAM" id="MobiDB-lite"/>
    </source>
</evidence>
<keyword evidence="5" id="KW-1185">Reference proteome</keyword>
<sequence>MWWQYALNSVLADVRQKLQKTSWCSLGKRIVKRRKYINLYSRKLQLLQQEQVVNKDILLELEEMDRELDIDDILNYRSIAEQSLQELFSTKSPPMGTNDGRSSSAQEKQQNDEKFSVARGWLNWLSLGMLGAGGTADSNSFAGVVSDEIIKDIYEATEFHHVRSFSDDTSRRDSLLSTSVRLNICQIGATVFNKRGRKIVEAIFSGISVEAQFHEDSYLVIALINSLKLFNPFNGNAVLFANEAVLDNSSLPKLPFLNVHFNMGLPHQSFQTSVTVVIQPCEATYESEFLLELLDFFDALASFQFQHERVLISLNGLFDFKQRLLSKAEYILHNRRKVKWDVVLHSFVIKFAFLDDDAETSLMSLELKGASFRSVTKIESVPNLLRSNQCYNCELTSFLKGIISNGVHNLQLQDFYYQFELDTAFKVNMLMPNFTDAVSIIEKCNPRFGFHMCIFSDEPTLKPFEVSCAVTYLGLQFSPTILHKFMRLYELSERKSTEPARSSPSNGDFDKTCHLTSTYFTFSLKLNHLKVHVDLEDDVDYDAVILFNSEKVVAKYTEGELTEVSCFMEKFSFDALNTKGQLDCLILCSNTSSSHESPAIHSDHVGPSLQLSDSESLLDECCFQLYYKAYADINCIRREYSIVIGEVDFHVYPKMCFLLQRFFDKIGVKTSAATVENTVEVEKPDNSFKRIGSEYLKFGFSNLFASDPAMSGGISMDHFPFVTSLSSGSLSNINNSIIHGVNALQNLCMINRRDHKNYKSNSKRRSGYMNNLSTRTLNCTAMDDLHVSNSFDVSLLDVNLNKVKAYFHDSSCILYTVTVPQTLSSISFQCATGWEVLVSIGGLCLSSSWSFHEILLGSVSSSISPVFNIRAKKDKEKRMVEISFSLQHVLCILTSEFLAMLIGYFSLPDWTCKGYEQYSNLTDESGKYQKENLGMLCKFEVFESILILPVENQTFFCLKVNIPRFYCSFSPTGNSEDAFVDIPGDYVAHSTAVTKEVHIINFFWRHLSLSLVLLNDDTGLQFRHGEYVFNKSIPFIEQFDADMWVRIPCRIQSSVECSDVTALIMMNVDSCKLAIVDEYFFVGLEATVNVADQLSLVSKESELFSSDVFQFLQLKRKIKEEAALFPDIVVDSFLIIKIHVNALATDFTRLSVKQSTSLGTIAKACLKLDCSATLKNGTLMSLDMHISSLLLHSFQSDMVLVSFVSEGDISHICINFSKSVQKDDLILLVVPAVDIWLHLQDWVSLIAFLMSFSTKETSETCSHTSVEHHDLYSDVSESVKHEAISLTIKSENMLMSFHLPLWSMEEHSYKSEVRGSQLFHELETGNDTSAEDLEVVEPRPCRYVKLVLQSKLCEFSLGKSHLKLKCNVEKIRIMLEMVEKHELYPIPFIYISQVKLEGEILLRGVMQIVLEVQVESADVALSYHVLKFWSHSKLKVPDGAPSVMLSRYIDLKVRLMKAALLLSDGRLSFHGPILEILLKNMVIQSKQTEDSLEGSVITNLLINYNNIDKVMWEPFVEPWSLRVSLSRKDGSITATTNVYIESNDQLNFNITEPLIEAIFRLLQMVDDALNKVGLLESQRTIAFPANDDIHIRRYAPYILQNDTSLPLNFHVSRGPISTQDMLKLVDGDGQIVQPGFSVPIYVEETFDEHFFQHKASHSSELLIEKKLNASSHHMISIQFDGTSGPSNPMSIDMVGLSCFEVNFSRSNQSRTAEPGLHENALKFSWKIEEKDTKDHCEGLVVPVVFEVSMLHYSKMIRLYSTVILFNATSMPLELRFDIPFGVSPKILDPIQPGQELPLPLHLAEAGRVRWRPVGANYLWSEAQSLPDILHQGNRPIFLRSFVCYPSHPASDPFRCCIAVQDFNLSSLGNTRKYPHLIDNMTEKLNVKNFSNRLHKETPAPKHPLHQIRLITPLLVKNYLPICLLLKLESGGTTHSMTLTEGNSASCFAVDSTHDLDVTCMIHGYRPAVSKFPRADSFSMISKSIGSKYFVLERLSLYPHSSDSPLHVTLEKTVDVSCGAREVSLSVSYLLYNCTGLLLGIIDGIKEHNGSPHVIPSSYELLEYEQLADEKQGLAFLSSESTSSENYLSKYIVSNRKKAKQFSPTVFTSSVDGGAGFIPAYSLKKLEDSSESISCGFSKRTKPYMYAPSNHISTSEFLVRLAVFSSSQIRKENMFSSTWSTPFPLVPTSGSTNITIPKPNASSAFLISTTSVPVSDELSGRTRAIMFQPRYVICNACSKGICYKQKGTNNAFYLRVGQHYHLHWPDTSRELLVSLRFNEIGWQWSGSFLPDCLGDAQVKMHNYVSGELNMVRVEVQNADMALSDDKLVANSDSGSSTQLILLSDDNTGFMPYRIDNFSMERLRIYQQKCEAIETVVHPYTSCKYAWDEPCYPHRIIVEVPGERIVGTYNFDNVKEFIPVSLPSTFEKPERRLSVSVHAEGAIKVLSIVDSSYHVIRDVKGSNFLGFRDNRKADHQKQCHEAHLSEVITLHLPYVGISLISSTPQELIFASARESTVVFMHSTEQQRISTQILSLQIDNQLSDTPYPIMVSFDNDSRGKSLKLSKRKENRLHFQQDTTSTSNSVTFEPIFHFAAAKWTKPDVSLVSFQYITLRLAPLSLELEEQILLYLFDFFRTVNSRVQRSLQKTSEHHTLGSYSDASQMLPVGQSYLCGEYSHLRTCVFKEADGHDLLPSVVPVGAPWQQIYLLAKSQRKIYIEVFELAPIKLSLSFSSTPWIIRNEVFAEVENFTHMQNTAFQRGIMALVDVEGVPVHLRQLTLEHLMASPESIHEILVRHYMRQLLQELYKLFGSAGVIGNPIGFARNVGLGIKDFISVSSSALFQSPFGLLTGVAEGSKSLLSNTIYALSSATSQFSKAAHKGIVAFTFDEQTVAEKDTQLQSIDLHGKGVLNEFLEGLTGLLQSPIRGAEKHGLPGVLSGIAMGTTGLVARPVASILEATAKTAQSIRNRSNPHLSNCRRLRLPRPLARDLPLSPYSWEEAIGVSLLQQADGTRLKNEVFVMCKALKQAGRFVVISEGLVLVVWCSFLVDLGSPDFSGVSANPTWAIEKEINLKSVVLVDRAGDEVNVVGSNTEIPSRLRKGGTGHRSWGNPTSTPFLYLSMEFRDVEEAEDVLQVLLSTIESGKEKRWGVKVIHRSNLG</sequence>
<dbReference type="Proteomes" id="UP000236161">
    <property type="component" value="Unassembled WGS sequence"/>
</dbReference>
<name>A0A2I0A7F2_9ASPA</name>
<evidence type="ECO:0000313" key="5">
    <source>
        <dbReference type="Proteomes" id="UP000236161"/>
    </source>
</evidence>
<organism evidence="4 5">
    <name type="scientific">Apostasia shenzhenica</name>
    <dbReference type="NCBI Taxonomy" id="1088818"/>
    <lineage>
        <taxon>Eukaryota</taxon>
        <taxon>Viridiplantae</taxon>
        <taxon>Streptophyta</taxon>
        <taxon>Embryophyta</taxon>
        <taxon>Tracheophyta</taxon>
        <taxon>Spermatophyta</taxon>
        <taxon>Magnoliopsida</taxon>
        <taxon>Liliopsida</taxon>
        <taxon>Asparagales</taxon>
        <taxon>Orchidaceae</taxon>
        <taxon>Apostasioideae</taxon>
        <taxon>Apostasia</taxon>
    </lineage>
</organism>
<dbReference type="InterPro" id="IPR009543">
    <property type="entry name" value="VPS13_VAB"/>
</dbReference>
<reference evidence="4 5" key="1">
    <citation type="journal article" date="2017" name="Nature">
        <title>The Apostasia genome and the evolution of orchids.</title>
        <authorList>
            <person name="Zhang G.Q."/>
            <person name="Liu K.W."/>
            <person name="Li Z."/>
            <person name="Lohaus R."/>
            <person name="Hsiao Y.Y."/>
            <person name="Niu S.C."/>
            <person name="Wang J.Y."/>
            <person name="Lin Y.C."/>
            <person name="Xu Q."/>
            <person name="Chen L.J."/>
            <person name="Yoshida K."/>
            <person name="Fujiwara S."/>
            <person name="Wang Z.W."/>
            <person name="Zhang Y.Q."/>
            <person name="Mitsuda N."/>
            <person name="Wang M."/>
            <person name="Liu G.H."/>
            <person name="Pecoraro L."/>
            <person name="Huang H.X."/>
            <person name="Xiao X.J."/>
            <person name="Lin M."/>
            <person name="Wu X.Y."/>
            <person name="Wu W.L."/>
            <person name="Chen Y.Y."/>
            <person name="Chang S.B."/>
            <person name="Sakamoto S."/>
            <person name="Ohme-Takagi M."/>
            <person name="Yagi M."/>
            <person name="Zeng S.J."/>
            <person name="Shen C.Y."/>
            <person name="Yeh C.M."/>
            <person name="Luo Y.B."/>
            <person name="Tsai W.C."/>
            <person name="Van de Peer Y."/>
            <person name="Liu Z.J."/>
        </authorList>
    </citation>
    <scope>NUCLEOTIDE SEQUENCE [LARGE SCALE GENOMIC DNA]</scope>
    <source>
        <strain evidence="5">cv. Shenzhen</strain>
        <tissue evidence="4">Stem</tissue>
    </source>
</reference>
<feature type="domain" description="Intermembrane lipid transfer protein VPS13-like C-terminal" evidence="3">
    <location>
        <begin position="2976"/>
        <end position="3041"/>
    </location>
</feature>